<dbReference type="EMBL" id="HBGE01005662">
    <property type="protein sequence ID" value="CAD9092450.1"/>
    <property type="molecule type" value="Transcribed_RNA"/>
</dbReference>
<gene>
    <name evidence="1" type="ORF">ACAT0790_LOCUS3455</name>
</gene>
<organism evidence="1">
    <name type="scientific">Alexandrium catenella</name>
    <name type="common">Red tide dinoflagellate</name>
    <name type="synonym">Gonyaulax catenella</name>
    <dbReference type="NCBI Taxonomy" id="2925"/>
    <lineage>
        <taxon>Eukaryota</taxon>
        <taxon>Sar</taxon>
        <taxon>Alveolata</taxon>
        <taxon>Dinophyceae</taxon>
        <taxon>Gonyaulacales</taxon>
        <taxon>Pyrocystaceae</taxon>
        <taxon>Alexandrium</taxon>
    </lineage>
</organism>
<dbReference type="AlphaFoldDB" id="A0A7S1L2Q2"/>
<proteinExistence type="predicted"/>
<sequence>MSWQQLLRRGHRAVAGAAAGCRKPRIGEPAARRAWGFYASAAGAGGASLGLVACHSLLRQHGPGLCEGKAEQGSGCEENVDEDDEDFDYRFAKPPVTPADIDLQCSVSVTGGLLSGTRPVADLVTTSTFTLPVERGWPRDVNTPDDVARFMCGVIADRLPRWTAGYCSLDLTGAPQALRGGQGWPSAGSRRPPAALRWRSLPEAAPALLTLRKLDGQEGAAYLLGGLFCAGKPVVIRITCEPIGVRRQRSDGEDEEGLDLRVTTRLEGFPVAGRAWLVGGRWWFKRVRLPLVGRLFDDFHTMLHEQMMLHYVAALVS</sequence>
<name>A0A7S1L2Q2_ALECA</name>
<accession>A0A7S1L2Q2</accession>
<evidence type="ECO:0000313" key="1">
    <source>
        <dbReference type="EMBL" id="CAD9092450.1"/>
    </source>
</evidence>
<protein>
    <submittedName>
        <fullName evidence="1">Uncharacterized protein</fullName>
    </submittedName>
</protein>
<reference evidence="1" key="1">
    <citation type="submission" date="2021-01" db="EMBL/GenBank/DDBJ databases">
        <authorList>
            <person name="Corre E."/>
            <person name="Pelletier E."/>
            <person name="Niang G."/>
            <person name="Scheremetjew M."/>
            <person name="Finn R."/>
            <person name="Kale V."/>
            <person name="Holt S."/>
            <person name="Cochrane G."/>
            <person name="Meng A."/>
            <person name="Brown T."/>
            <person name="Cohen L."/>
        </authorList>
    </citation>
    <scope>NUCLEOTIDE SEQUENCE</scope>
    <source>
        <strain evidence="1">OF101</strain>
    </source>
</reference>